<dbReference type="OrthoDB" id="9833186at2"/>
<accession>A0A521FU66</accession>
<organism evidence="1 2">
    <name type="scientific">Thalassovita litoralis</name>
    <dbReference type="NCBI Taxonomy" id="1010611"/>
    <lineage>
        <taxon>Bacteria</taxon>
        <taxon>Pseudomonadati</taxon>
        <taxon>Pseudomonadota</taxon>
        <taxon>Alphaproteobacteria</taxon>
        <taxon>Rhodobacterales</taxon>
        <taxon>Roseobacteraceae</taxon>
        <taxon>Thalassovita</taxon>
    </lineage>
</organism>
<sequence>MDFLRGIKETKVKPFRGGPKTVMLTDRDGVAKGVRVQPKYLTPLGAIVADATAKLLTVGLVSYSILTVLEMPEPNWVVPALMPLAYVPLRRTAPRRR</sequence>
<evidence type="ECO:0000313" key="1">
    <source>
        <dbReference type="EMBL" id="SMO99739.1"/>
    </source>
</evidence>
<dbReference type="AlphaFoldDB" id="A0A521FU66"/>
<gene>
    <name evidence="1" type="ORF">SAMN06265173_1604</name>
</gene>
<protein>
    <submittedName>
        <fullName evidence="1">Uncharacterized protein</fullName>
    </submittedName>
</protein>
<dbReference type="Proteomes" id="UP000316030">
    <property type="component" value="Unassembled WGS sequence"/>
</dbReference>
<dbReference type="RefSeq" id="WP_142495089.1">
    <property type="nucleotide sequence ID" value="NZ_FXTO01000060.1"/>
</dbReference>
<dbReference type="EMBL" id="FXTO01000060">
    <property type="protein sequence ID" value="SMO99739.1"/>
    <property type="molecule type" value="Genomic_DNA"/>
</dbReference>
<proteinExistence type="predicted"/>
<evidence type="ECO:0000313" key="2">
    <source>
        <dbReference type="Proteomes" id="UP000316030"/>
    </source>
</evidence>
<name>A0A521FU66_9RHOB</name>
<keyword evidence="2" id="KW-1185">Reference proteome</keyword>
<reference evidence="1 2" key="1">
    <citation type="submission" date="2017-05" db="EMBL/GenBank/DDBJ databases">
        <authorList>
            <person name="Varghese N."/>
            <person name="Submissions S."/>
        </authorList>
    </citation>
    <scope>NUCLEOTIDE SEQUENCE [LARGE SCALE GENOMIC DNA]</scope>
    <source>
        <strain evidence="1 2">DSM 29506</strain>
    </source>
</reference>